<organism evidence="2 3">
    <name type="scientific">Celeribacter halophilus</name>
    <dbReference type="NCBI Taxonomy" id="576117"/>
    <lineage>
        <taxon>Bacteria</taxon>
        <taxon>Pseudomonadati</taxon>
        <taxon>Pseudomonadota</taxon>
        <taxon>Alphaproteobacteria</taxon>
        <taxon>Rhodobacterales</taxon>
        <taxon>Roseobacteraceae</taxon>
        <taxon>Celeribacter</taxon>
    </lineage>
</organism>
<keyword evidence="3" id="KW-1185">Reference proteome</keyword>
<dbReference type="OrthoDB" id="5470953at2"/>
<feature type="signal peptide" evidence="1">
    <location>
        <begin position="1"/>
        <end position="20"/>
    </location>
</feature>
<accession>A0A1I3TWB1</accession>
<feature type="chain" id="PRO_5010173099" description="EF hand" evidence="1">
    <location>
        <begin position="21"/>
        <end position="79"/>
    </location>
</feature>
<keyword evidence="1" id="KW-0732">Signal</keyword>
<dbReference type="Gene3D" id="1.10.238.10">
    <property type="entry name" value="EF-hand"/>
    <property type="match status" value="1"/>
</dbReference>
<proteinExistence type="predicted"/>
<evidence type="ECO:0008006" key="4">
    <source>
        <dbReference type="Google" id="ProtNLM"/>
    </source>
</evidence>
<dbReference type="PROSITE" id="PS00018">
    <property type="entry name" value="EF_HAND_1"/>
    <property type="match status" value="1"/>
</dbReference>
<reference evidence="2 3" key="1">
    <citation type="submission" date="2016-10" db="EMBL/GenBank/DDBJ databases">
        <authorList>
            <person name="de Groot N.N."/>
        </authorList>
    </citation>
    <scope>NUCLEOTIDE SEQUENCE [LARGE SCALE GENOMIC DNA]</scope>
    <source>
        <strain evidence="2 3">CGMCC 1.8891</strain>
    </source>
</reference>
<dbReference type="RefSeq" id="WP_066601225.1">
    <property type="nucleotide sequence ID" value="NZ_FORY01000009.1"/>
</dbReference>
<evidence type="ECO:0000313" key="2">
    <source>
        <dbReference type="EMBL" id="SFJ75568.1"/>
    </source>
</evidence>
<sequence length="79" mass="8538">MKPIALTLGALTFFAAPTFAQTTLLDSDENGTYSMEEMLMVYPDLTEENFALIDADASGEVTIEELAMAQSEGLLPAME</sequence>
<dbReference type="EMBL" id="FORY01000009">
    <property type="protein sequence ID" value="SFJ75568.1"/>
    <property type="molecule type" value="Genomic_DNA"/>
</dbReference>
<evidence type="ECO:0000313" key="3">
    <source>
        <dbReference type="Proteomes" id="UP000183299"/>
    </source>
</evidence>
<evidence type="ECO:0000256" key="1">
    <source>
        <dbReference type="SAM" id="SignalP"/>
    </source>
</evidence>
<dbReference type="InterPro" id="IPR018247">
    <property type="entry name" value="EF_Hand_1_Ca_BS"/>
</dbReference>
<dbReference type="GeneID" id="98665699"/>
<dbReference type="AlphaFoldDB" id="A0A1I3TWB1"/>
<name>A0A1I3TWB1_9RHOB</name>
<dbReference type="InterPro" id="IPR011992">
    <property type="entry name" value="EF-hand-dom_pair"/>
</dbReference>
<dbReference type="Proteomes" id="UP000183299">
    <property type="component" value="Unassembled WGS sequence"/>
</dbReference>
<dbReference type="SUPFAM" id="SSF47473">
    <property type="entry name" value="EF-hand"/>
    <property type="match status" value="1"/>
</dbReference>
<protein>
    <recommendedName>
        <fullName evidence="4">EF hand</fullName>
    </recommendedName>
</protein>
<gene>
    <name evidence="2" type="ORF">SAMN04488138_109152</name>
</gene>